<dbReference type="InterPro" id="IPR010387">
    <property type="entry name" value="QueT"/>
</dbReference>
<name>A0ABT3E3D5_9LACO</name>
<evidence type="ECO:0000256" key="1">
    <source>
        <dbReference type="SAM" id="Phobius"/>
    </source>
</evidence>
<keyword evidence="1" id="KW-0812">Transmembrane</keyword>
<feature type="transmembrane region" description="Helical" evidence="1">
    <location>
        <begin position="99"/>
        <end position="118"/>
    </location>
</feature>
<sequence length="162" mass="18250">MQKRFNTKDSTIIAVIGALYVILTFIIPVPQYGAIQFRLSEGLNHLAVFNKRYIVAVTIGVFIVNMFSPLGMIDMLFGTLGTFMMTTMSYYATRHIDSIALKLVLSTVINSAMMWVIALELHLFADTPFWMTYGWVAIGEFVSLMLGGVLIYGLSRRFDLTK</sequence>
<dbReference type="RefSeq" id="WP_264336043.1">
    <property type="nucleotide sequence ID" value="NZ_CP074441.1"/>
</dbReference>
<keyword evidence="1" id="KW-1133">Transmembrane helix</keyword>
<feature type="transmembrane region" description="Helical" evidence="1">
    <location>
        <begin position="130"/>
        <end position="154"/>
    </location>
</feature>
<evidence type="ECO:0000313" key="2">
    <source>
        <dbReference type="EMBL" id="MCW0952913.1"/>
    </source>
</evidence>
<dbReference type="PANTHER" id="PTHR40044">
    <property type="entry name" value="INTEGRAL MEMBRANE PROTEIN-RELATED"/>
    <property type="match status" value="1"/>
</dbReference>
<evidence type="ECO:0000313" key="3">
    <source>
        <dbReference type="Proteomes" id="UP001526225"/>
    </source>
</evidence>
<keyword evidence="1" id="KW-0472">Membrane</keyword>
<feature type="transmembrane region" description="Helical" evidence="1">
    <location>
        <begin position="12"/>
        <end position="33"/>
    </location>
</feature>
<dbReference type="Gene3D" id="1.10.1760.20">
    <property type="match status" value="1"/>
</dbReference>
<proteinExistence type="predicted"/>
<comment type="caution">
    <text evidence="2">The sequence shown here is derived from an EMBL/GenBank/DDBJ whole genome shotgun (WGS) entry which is preliminary data.</text>
</comment>
<organism evidence="2 3">
    <name type="scientific">Weissella ceti</name>
    <dbReference type="NCBI Taxonomy" id="759620"/>
    <lineage>
        <taxon>Bacteria</taxon>
        <taxon>Bacillati</taxon>
        <taxon>Bacillota</taxon>
        <taxon>Bacilli</taxon>
        <taxon>Lactobacillales</taxon>
        <taxon>Lactobacillaceae</taxon>
        <taxon>Weissella</taxon>
    </lineage>
</organism>
<dbReference type="Proteomes" id="UP001526225">
    <property type="component" value="Unassembled WGS sequence"/>
</dbReference>
<gene>
    <name evidence="2" type="ORF">OIT44_02360</name>
</gene>
<reference evidence="2 3" key="1">
    <citation type="submission" date="2022-10" db="EMBL/GenBank/DDBJ databases">
        <title>Weissella fermenti sp. nov., isolated from fermented cabbage.</title>
        <authorList>
            <person name="Lee J.K."/>
            <person name="Baek J.H."/>
            <person name="Choi D.G."/>
            <person name="Kim J.M."/>
            <person name="Jeon C.O."/>
        </authorList>
    </citation>
    <scope>NUCLEOTIDE SEQUENCE [LARGE SCALE GENOMIC DNA]</scope>
    <source>
        <strain evidence="2 3">KACC 18534</strain>
    </source>
</reference>
<dbReference type="PIRSF" id="PIRSF031501">
    <property type="entry name" value="QueT"/>
    <property type="match status" value="1"/>
</dbReference>
<dbReference type="Pfam" id="PF06177">
    <property type="entry name" value="QueT"/>
    <property type="match status" value="1"/>
</dbReference>
<dbReference type="EMBL" id="JAOZFE010000002">
    <property type="protein sequence ID" value="MCW0952913.1"/>
    <property type="molecule type" value="Genomic_DNA"/>
</dbReference>
<dbReference type="PANTHER" id="PTHR40044:SF1">
    <property type="entry name" value="INTEGRAL MEMBRANE PROTEIN"/>
    <property type="match status" value="1"/>
</dbReference>
<protein>
    <submittedName>
        <fullName evidence="2">QueT transporter family protein</fullName>
    </submittedName>
</protein>
<feature type="transmembrane region" description="Helical" evidence="1">
    <location>
        <begin position="53"/>
        <end position="78"/>
    </location>
</feature>
<keyword evidence="3" id="KW-1185">Reference proteome</keyword>
<accession>A0ABT3E3D5</accession>